<feature type="domain" description="Carboxylesterase type B" evidence="4">
    <location>
        <begin position="10"/>
        <end position="525"/>
    </location>
</feature>
<dbReference type="OrthoDB" id="408631at2759"/>
<dbReference type="GO" id="GO:0016787">
    <property type="term" value="F:hydrolase activity"/>
    <property type="evidence" value="ECO:0007669"/>
    <property type="project" value="UniProtKB-KW"/>
</dbReference>
<dbReference type="ESTHER" id="9euro-a0a072psy7">
    <property type="family name" value="Fungal_carboxylesterase_lipase"/>
</dbReference>
<dbReference type="PROSITE" id="PS00122">
    <property type="entry name" value="CARBOXYLESTERASE_B_1"/>
    <property type="match status" value="1"/>
</dbReference>
<dbReference type="InterPro" id="IPR002018">
    <property type="entry name" value="CarbesteraseB"/>
</dbReference>
<keyword evidence="2 3" id="KW-0378">Hydrolase</keyword>
<dbReference type="EMBL" id="AMGV01000001">
    <property type="protein sequence ID" value="KEF62842.1"/>
    <property type="molecule type" value="Genomic_DNA"/>
</dbReference>
<evidence type="ECO:0000256" key="1">
    <source>
        <dbReference type="ARBA" id="ARBA00005964"/>
    </source>
</evidence>
<comment type="caution">
    <text evidence="5">The sequence shown here is derived from an EMBL/GenBank/DDBJ whole genome shotgun (WGS) entry which is preliminary data.</text>
</comment>
<evidence type="ECO:0000256" key="2">
    <source>
        <dbReference type="ARBA" id="ARBA00022801"/>
    </source>
</evidence>
<dbReference type="SUPFAM" id="SSF53474">
    <property type="entry name" value="alpha/beta-Hydrolases"/>
    <property type="match status" value="1"/>
</dbReference>
<reference evidence="5 6" key="1">
    <citation type="submission" date="2013-03" db="EMBL/GenBank/DDBJ databases">
        <title>The Genome Sequence of Exophiala aquamarina CBS 119918.</title>
        <authorList>
            <consortium name="The Broad Institute Genomics Platform"/>
            <person name="Cuomo C."/>
            <person name="de Hoog S."/>
            <person name="Gorbushina A."/>
            <person name="Walker B."/>
            <person name="Young S.K."/>
            <person name="Zeng Q."/>
            <person name="Gargeya S."/>
            <person name="Fitzgerald M."/>
            <person name="Haas B."/>
            <person name="Abouelleil A."/>
            <person name="Allen A.W."/>
            <person name="Alvarado L."/>
            <person name="Arachchi H.M."/>
            <person name="Berlin A.M."/>
            <person name="Chapman S.B."/>
            <person name="Gainer-Dewar J."/>
            <person name="Goldberg J."/>
            <person name="Griggs A."/>
            <person name="Gujja S."/>
            <person name="Hansen M."/>
            <person name="Howarth C."/>
            <person name="Imamovic A."/>
            <person name="Ireland A."/>
            <person name="Larimer J."/>
            <person name="McCowan C."/>
            <person name="Murphy C."/>
            <person name="Pearson M."/>
            <person name="Poon T.W."/>
            <person name="Priest M."/>
            <person name="Roberts A."/>
            <person name="Saif S."/>
            <person name="Shea T."/>
            <person name="Sisk P."/>
            <person name="Sykes S."/>
            <person name="Wortman J."/>
            <person name="Nusbaum C."/>
            <person name="Birren B."/>
        </authorList>
    </citation>
    <scope>NUCLEOTIDE SEQUENCE [LARGE SCALE GENOMIC DNA]</scope>
    <source>
        <strain evidence="5 6">CBS 119918</strain>
    </source>
</reference>
<dbReference type="Proteomes" id="UP000027920">
    <property type="component" value="Unassembled WGS sequence"/>
</dbReference>
<name>A0A072PSY7_9EURO</name>
<organism evidence="5 6">
    <name type="scientific">Exophiala aquamarina CBS 119918</name>
    <dbReference type="NCBI Taxonomy" id="1182545"/>
    <lineage>
        <taxon>Eukaryota</taxon>
        <taxon>Fungi</taxon>
        <taxon>Dikarya</taxon>
        <taxon>Ascomycota</taxon>
        <taxon>Pezizomycotina</taxon>
        <taxon>Eurotiomycetes</taxon>
        <taxon>Chaetothyriomycetidae</taxon>
        <taxon>Chaetothyriales</taxon>
        <taxon>Herpotrichiellaceae</taxon>
        <taxon>Exophiala</taxon>
    </lineage>
</organism>
<dbReference type="EC" id="3.1.1.-" evidence="3"/>
<dbReference type="Pfam" id="PF00135">
    <property type="entry name" value="COesterase"/>
    <property type="match status" value="1"/>
</dbReference>
<dbReference type="Gene3D" id="3.40.50.1820">
    <property type="entry name" value="alpha/beta hydrolase"/>
    <property type="match status" value="1"/>
</dbReference>
<evidence type="ECO:0000313" key="6">
    <source>
        <dbReference type="Proteomes" id="UP000027920"/>
    </source>
</evidence>
<gene>
    <name evidence="5" type="ORF">A1O9_00815</name>
</gene>
<accession>A0A072PSY7</accession>
<dbReference type="InterPro" id="IPR029058">
    <property type="entry name" value="AB_hydrolase_fold"/>
</dbReference>
<keyword evidence="6" id="KW-1185">Reference proteome</keyword>
<dbReference type="InterPro" id="IPR050309">
    <property type="entry name" value="Type-B_Carboxylest/Lipase"/>
</dbReference>
<dbReference type="InterPro" id="IPR019826">
    <property type="entry name" value="Carboxylesterase_B_AS"/>
</dbReference>
<comment type="similarity">
    <text evidence="1 3">Belongs to the type-B carboxylesterase/lipase family.</text>
</comment>
<dbReference type="GeneID" id="25275766"/>
<dbReference type="PANTHER" id="PTHR11559">
    <property type="entry name" value="CARBOXYLESTERASE"/>
    <property type="match status" value="1"/>
</dbReference>
<evidence type="ECO:0000256" key="3">
    <source>
        <dbReference type="RuleBase" id="RU361235"/>
    </source>
</evidence>
<evidence type="ECO:0000313" key="5">
    <source>
        <dbReference type="EMBL" id="KEF62842.1"/>
    </source>
</evidence>
<dbReference type="AlphaFoldDB" id="A0A072PSY7"/>
<evidence type="ECO:0000259" key="4">
    <source>
        <dbReference type="Pfam" id="PF00135"/>
    </source>
</evidence>
<proteinExistence type="inferred from homology"/>
<dbReference type="STRING" id="1182545.A0A072PSY7"/>
<dbReference type="FunFam" id="3.40.50.1820:FF:000263">
    <property type="entry name" value="Carboxylic ester hydrolase"/>
    <property type="match status" value="1"/>
</dbReference>
<sequence length="560" mass="61882">MGSIQVEETAPTVTIPQGTIVGTVLEKDLKRKIDAFLGIPYALPPVGELRFKRPVKVPQSSKVIHATAYGPAAPGKQLLVSARKFEYSEDCLTANVFRQSCPSSENSKLLPVMVYLHGGAFNRGNSSMHNTASMVSWSEQPFVAVSFNYRIGSLGFLPSSVSAKEGILNLGLRDQELLFEWVQENIEAFGGDKTDVTLVGMSAGAHSIGHHMMHHTTSNPGPFHRAIIESGSPTSRAVRRYDAAIHEEQFADYLREAGCPADLPESKIFPFLRSLPLGVITRAQDAVFDKYNPSLRWAFQPVIDCDIIPRAPLETWRLGDYYKIPIMTGFNHNEGSLYVDKQMSKPEEFTEFFQTLLPTLSQDDIETIDRLYTDPVSGSSSSSSSADQPYAIPSTMKGQVGAQYRRIEAAYAHYAYVAPVRQTAHLASSHADAPPAYLYHWTPITTVVGGASHGDNMRYETFNPDVVSKSSSQRELAGTLHAYLTSFICNKGDPNALAGEWSDRPTWEAYNHDEPKTMVFGQGNEELVGGGVGVAAKMDRDPWADKECQFWWDKVELSQQ</sequence>
<dbReference type="RefSeq" id="XP_013265432.1">
    <property type="nucleotide sequence ID" value="XM_013409978.1"/>
</dbReference>
<dbReference type="VEuPathDB" id="FungiDB:A1O9_00815"/>
<protein>
    <recommendedName>
        <fullName evidence="3">Carboxylic ester hydrolase</fullName>
        <ecNumber evidence="3">3.1.1.-</ecNumber>
    </recommendedName>
</protein>
<dbReference type="HOGENOM" id="CLU_006586_10_3_1"/>